<feature type="compositionally biased region" description="Low complexity" evidence="11">
    <location>
        <begin position="10"/>
        <end position="21"/>
    </location>
</feature>
<feature type="region of interest" description="Disordered" evidence="11">
    <location>
        <begin position="1013"/>
        <end position="1105"/>
    </location>
</feature>
<dbReference type="PROSITE" id="PS50042">
    <property type="entry name" value="CNMP_BINDING_3"/>
    <property type="match status" value="1"/>
</dbReference>
<evidence type="ECO:0000256" key="1">
    <source>
        <dbReference type="ARBA" id="ARBA00004141"/>
    </source>
</evidence>
<dbReference type="Pfam" id="PF13913">
    <property type="entry name" value="zf-C2HC_2"/>
    <property type="match status" value="2"/>
</dbReference>
<dbReference type="SUPFAM" id="SSF51206">
    <property type="entry name" value="cAMP-binding domain-like"/>
    <property type="match status" value="1"/>
</dbReference>
<dbReference type="SMART" id="SM00100">
    <property type="entry name" value="cNMP"/>
    <property type="match status" value="1"/>
</dbReference>
<evidence type="ECO:0000256" key="7">
    <source>
        <dbReference type="ARBA" id="ARBA00022989"/>
    </source>
</evidence>
<dbReference type="Gene3D" id="2.60.120.10">
    <property type="entry name" value="Jelly Rolls"/>
    <property type="match status" value="1"/>
</dbReference>
<evidence type="ECO:0000259" key="13">
    <source>
        <dbReference type="PROSITE" id="PS50004"/>
    </source>
</evidence>
<dbReference type="CDD" id="cd00030">
    <property type="entry name" value="C2"/>
    <property type="match status" value="1"/>
</dbReference>
<feature type="region of interest" description="Disordered" evidence="11">
    <location>
        <begin position="1"/>
        <end position="22"/>
    </location>
</feature>
<dbReference type="GO" id="GO:0042391">
    <property type="term" value="P:regulation of membrane potential"/>
    <property type="evidence" value="ECO:0007669"/>
    <property type="project" value="TreeGrafter"/>
</dbReference>
<feature type="transmembrane region" description="Helical" evidence="12">
    <location>
        <begin position="391"/>
        <end position="410"/>
    </location>
</feature>
<comment type="caution">
    <text evidence="16">The sequence shown here is derived from an EMBL/GenBank/DDBJ whole genome shotgun (WGS) entry which is preliminary data.</text>
</comment>
<feature type="transmembrane region" description="Helical" evidence="12">
    <location>
        <begin position="342"/>
        <end position="360"/>
    </location>
</feature>
<dbReference type="InterPro" id="IPR035892">
    <property type="entry name" value="C2_domain_sf"/>
</dbReference>
<evidence type="ECO:0000313" key="16">
    <source>
        <dbReference type="EMBL" id="KOO53567.1"/>
    </source>
</evidence>
<feature type="compositionally biased region" description="Basic and acidic residues" evidence="11">
    <location>
        <begin position="1046"/>
        <end position="1064"/>
    </location>
</feature>
<dbReference type="AlphaFoldDB" id="A0A0M0LRP9"/>
<keyword evidence="2" id="KW-0813">Transport</keyword>
<dbReference type="InterPro" id="IPR000008">
    <property type="entry name" value="C2_dom"/>
</dbReference>
<dbReference type="PROSITE" id="PS52027">
    <property type="entry name" value="ZF_C2HC_C3H"/>
    <property type="match status" value="2"/>
</dbReference>
<dbReference type="SUPFAM" id="SSF49562">
    <property type="entry name" value="C2 domain (Calcium/lipid-binding domain, CaLB)"/>
    <property type="match status" value="1"/>
</dbReference>
<sequence>MWGDSSCRVSTAPASGSTASGEMITHAHLSALEMRTQKRLGEMHETLNKILQQMPEMLGPSRKPTPTSAHGASLDSVIEEAKEDAAARMRKHGTLTVNIMKANNLIKADLLGLSDPYVHIGLPGLPGQPTMRTRTIRSNLNPEWDERIEFEGVLEQFVSSTCRLDLFDQDFRMSDAMRHGSSKQDILSDDKLGWLEFSLSELGTKDSILKNDCVLSGVPHGTITFEVSWSPDSNAGVNTIRSLVEKDRDVKFQLRNLRRAMNAQAEKDRRKAARGMRRQMTLNRSPTQSIHGSPPGGGLQKQSTKISISTSISDESDMRWSNKVCRSLCGPMIDPNSRFRTSWNICLAFFIIYCGIAVPFEIAFEVDMVNAMCGVGEERLLREDCPSYLQWFWLNFLVDLWFISDIVINFRTGYMQEGRLVKDDWLVAKAYLRSSSFFMDVLGSFPLNIVLMIVTPDNPYGNVDVAATDDAAGSAARANRLLRLLRLTKLAKLARMAKLRKYLASFEEFINPGVLAVTSLSAAALLCCHWFGCLWWLVSDLEISEPDLMHQWYAGVENTWHPPVWLKNEENLGAKYAFSFFWGAGMVTSTIPFDILPLTPFESIATTFMMFVGLLLNAYVISSLTSALASMNSQKELARKELGTVKTFLVMKGVPTDLRSRILEYFEYRLTSSQGLAKSINMEEMPANLHLQLLIAMCKTLAAKCPLFRDLSEPCVVTLMSRLKPCVFVPGQVIVFEGHALENVYFINRGLVELRVNTLIVGTRRDSDNFGVDDFLTAYLSKEVPLVMATARGMSYCDVYSLSHEVLLDAVENDKHYQVKSAARANGLPGMEARDLRAATRRGIDTLRSKTATLYSKGFGGPSRGSTKGSLATGDLGEDAFVDEEEMRQQQAQCDICGRNFNADRLERHRAICIKQSTKKRKVFGESAERMKLQEKLAEEHAKELEAKAAKKALWKQQSEKFQNAMKAARAVQNGEAPPVLEPEEDSRVQCPHCGRKFEALVAERHIPKCAQTKAKPNAVGTPMKRQSTSKNLPGIGGPAPPPPPPKKEKAAEATPEKVKEKEPQLNPRQILEAKKAAEKAAEMASPAKKTAKKAPPRKASPLGR</sequence>
<dbReference type="InterPro" id="IPR018490">
    <property type="entry name" value="cNMP-bd_dom_sf"/>
</dbReference>
<evidence type="ECO:0000256" key="10">
    <source>
        <dbReference type="PROSITE-ProRule" id="PRU01371"/>
    </source>
</evidence>
<keyword evidence="5 10" id="KW-0863">Zinc-finger</keyword>
<feature type="transmembrane region" description="Helical" evidence="12">
    <location>
        <begin position="608"/>
        <end position="629"/>
    </location>
</feature>
<feature type="domain" description="Cyclic nucleotide-binding" evidence="14">
    <location>
        <begin position="707"/>
        <end position="771"/>
    </location>
</feature>
<keyword evidence="3 12" id="KW-0812">Transmembrane</keyword>
<dbReference type="SUPFAM" id="SSF81324">
    <property type="entry name" value="Voltage-gated potassium channels"/>
    <property type="match status" value="1"/>
</dbReference>
<name>A0A0M0LRP9_9EUKA</name>
<keyword evidence="4" id="KW-0479">Metal-binding</keyword>
<dbReference type="InterPro" id="IPR014710">
    <property type="entry name" value="RmlC-like_jellyroll"/>
</dbReference>
<keyword evidence="7 12" id="KW-1133">Transmembrane helix</keyword>
<evidence type="ECO:0000259" key="14">
    <source>
        <dbReference type="PROSITE" id="PS50042"/>
    </source>
</evidence>
<feature type="transmembrane region" description="Helical" evidence="12">
    <location>
        <begin position="509"/>
        <end position="538"/>
    </location>
</feature>
<keyword evidence="17" id="KW-1185">Reference proteome</keyword>
<dbReference type="PANTHER" id="PTHR10217:SF435">
    <property type="entry name" value="POTASSIUM VOLTAGE-GATED CHANNEL PROTEIN EAG"/>
    <property type="match status" value="1"/>
</dbReference>
<evidence type="ECO:0000256" key="9">
    <source>
        <dbReference type="ARBA" id="ARBA00023136"/>
    </source>
</evidence>
<dbReference type="Gene3D" id="2.60.40.150">
    <property type="entry name" value="C2 domain"/>
    <property type="match status" value="1"/>
</dbReference>
<dbReference type="Pfam" id="PF00168">
    <property type="entry name" value="C2"/>
    <property type="match status" value="1"/>
</dbReference>
<comment type="subcellular location">
    <subcellularLocation>
        <location evidence="1">Membrane</location>
        <topology evidence="1">Multi-pass membrane protein</topology>
    </subcellularLocation>
</comment>
<feature type="domain" description="C2" evidence="13">
    <location>
        <begin position="73"/>
        <end position="212"/>
    </location>
</feature>
<dbReference type="Gene3D" id="1.10.287.630">
    <property type="entry name" value="Helix hairpin bin"/>
    <property type="match status" value="1"/>
</dbReference>
<protein>
    <submittedName>
        <fullName evidence="16">Potassium voltage-gated channel subfamily h member 7-like protein</fullName>
    </submittedName>
</protein>
<evidence type="ECO:0000256" key="5">
    <source>
        <dbReference type="ARBA" id="ARBA00022771"/>
    </source>
</evidence>
<gene>
    <name evidence="16" type="ORF">Ctob_013357</name>
</gene>
<dbReference type="OrthoDB" id="10255185at2759"/>
<evidence type="ECO:0000313" key="17">
    <source>
        <dbReference type="Proteomes" id="UP000037460"/>
    </source>
</evidence>
<dbReference type="InterPro" id="IPR049899">
    <property type="entry name" value="Znf_C2HC_C3H"/>
</dbReference>
<dbReference type="GO" id="GO:0008270">
    <property type="term" value="F:zinc ion binding"/>
    <property type="evidence" value="ECO:0007669"/>
    <property type="project" value="UniProtKB-KW"/>
</dbReference>
<dbReference type="InterPro" id="IPR050818">
    <property type="entry name" value="KCNH_animal-type"/>
</dbReference>
<evidence type="ECO:0000256" key="8">
    <source>
        <dbReference type="ARBA" id="ARBA00023065"/>
    </source>
</evidence>
<feature type="domain" description="C2HC/C3H-type" evidence="15">
    <location>
        <begin position="987"/>
        <end position="1016"/>
    </location>
</feature>
<evidence type="ECO:0000256" key="3">
    <source>
        <dbReference type="ARBA" id="ARBA00022692"/>
    </source>
</evidence>
<evidence type="ECO:0000259" key="15">
    <source>
        <dbReference type="PROSITE" id="PS52027"/>
    </source>
</evidence>
<accession>A0A0M0LRP9</accession>
<feature type="compositionally biased region" description="Basic and acidic residues" evidence="11">
    <location>
        <begin position="1072"/>
        <end position="1082"/>
    </location>
</feature>
<dbReference type="InterPro" id="IPR005821">
    <property type="entry name" value="Ion_trans_dom"/>
</dbReference>
<feature type="region of interest" description="Disordered" evidence="11">
    <location>
        <begin position="283"/>
        <end position="303"/>
    </location>
</feature>
<dbReference type="GO" id="GO:0005249">
    <property type="term" value="F:voltage-gated potassium channel activity"/>
    <property type="evidence" value="ECO:0007669"/>
    <property type="project" value="TreeGrafter"/>
</dbReference>
<reference evidence="17" key="1">
    <citation type="journal article" date="2015" name="PLoS Genet.">
        <title>Genome Sequence and Transcriptome Analyses of Chrysochromulina tobin: Metabolic Tools for Enhanced Algal Fitness in the Prominent Order Prymnesiales (Haptophyceae).</title>
        <authorList>
            <person name="Hovde B.T."/>
            <person name="Deodato C.R."/>
            <person name="Hunsperger H.M."/>
            <person name="Ryken S.A."/>
            <person name="Yost W."/>
            <person name="Jha R.K."/>
            <person name="Patterson J."/>
            <person name="Monnat R.J. Jr."/>
            <person name="Barlow S.B."/>
            <person name="Starkenburg S.R."/>
            <person name="Cattolico R.A."/>
        </authorList>
    </citation>
    <scope>NUCLEOTIDE SEQUENCE</scope>
    <source>
        <strain evidence="17">CCMP291</strain>
    </source>
</reference>
<dbReference type="Pfam" id="PF00520">
    <property type="entry name" value="Ion_trans"/>
    <property type="match status" value="1"/>
</dbReference>
<dbReference type="SMART" id="SM00239">
    <property type="entry name" value="C2"/>
    <property type="match status" value="1"/>
</dbReference>
<keyword evidence="9 12" id="KW-0472">Membrane</keyword>
<dbReference type="PROSITE" id="PS50004">
    <property type="entry name" value="C2"/>
    <property type="match status" value="1"/>
</dbReference>
<dbReference type="PANTHER" id="PTHR10217">
    <property type="entry name" value="VOLTAGE AND LIGAND GATED POTASSIUM CHANNEL"/>
    <property type="match status" value="1"/>
</dbReference>
<evidence type="ECO:0000256" key="2">
    <source>
        <dbReference type="ARBA" id="ARBA00022448"/>
    </source>
</evidence>
<evidence type="ECO:0000256" key="4">
    <source>
        <dbReference type="ARBA" id="ARBA00022723"/>
    </source>
</evidence>
<dbReference type="GO" id="GO:0005886">
    <property type="term" value="C:plasma membrane"/>
    <property type="evidence" value="ECO:0007669"/>
    <property type="project" value="TreeGrafter"/>
</dbReference>
<evidence type="ECO:0000256" key="6">
    <source>
        <dbReference type="ARBA" id="ARBA00022833"/>
    </source>
</evidence>
<keyword evidence="6" id="KW-0862">Zinc</keyword>
<dbReference type="Gene3D" id="3.30.160.60">
    <property type="entry name" value="Classic Zinc Finger"/>
    <property type="match status" value="1"/>
</dbReference>
<dbReference type="CDD" id="cd00038">
    <property type="entry name" value="CAP_ED"/>
    <property type="match status" value="1"/>
</dbReference>
<evidence type="ECO:0000256" key="11">
    <source>
        <dbReference type="SAM" id="MobiDB-lite"/>
    </source>
</evidence>
<dbReference type="InterPro" id="IPR000595">
    <property type="entry name" value="cNMP-bd_dom"/>
</dbReference>
<feature type="transmembrane region" description="Helical" evidence="12">
    <location>
        <begin position="576"/>
        <end position="596"/>
    </location>
</feature>
<proteinExistence type="predicted"/>
<dbReference type="EMBL" id="JWZX01000175">
    <property type="protein sequence ID" value="KOO53567.1"/>
    <property type="molecule type" value="Genomic_DNA"/>
</dbReference>
<evidence type="ECO:0000256" key="12">
    <source>
        <dbReference type="SAM" id="Phobius"/>
    </source>
</evidence>
<dbReference type="Gene3D" id="1.10.287.70">
    <property type="match status" value="1"/>
</dbReference>
<dbReference type="Proteomes" id="UP000037460">
    <property type="component" value="Unassembled WGS sequence"/>
</dbReference>
<feature type="domain" description="C2HC/C3H-type" evidence="15">
    <location>
        <begin position="890"/>
        <end position="919"/>
    </location>
</feature>
<organism evidence="16 17">
    <name type="scientific">Chrysochromulina tobinii</name>
    <dbReference type="NCBI Taxonomy" id="1460289"/>
    <lineage>
        <taxon>Eukaryota</taxon>
        <taxon>Haptista</taxon>
        <taxon>Haptophyta</taxon>
        <taxon>Prymnesiophyceae</taxon>
        <taxon>Prymnesiales</taxon>
        <taxon>Chrysochromulinaceae</taxon>
        <taxon>Chrysochromulina</taxon>
    </lineage>
</organism>
<keyword evidence="8" id="KW-0406">Ion transport</keyword>